<proteinExistence type="inferred from homology"/>
<dbReference type="InterPro" id="IPR013159">
    <property type="entry name" value="DnaA_C"/>
</dbReference>
<sequence length="444" mass="51045">MDNNKIWEEVLIKTRTKMTTISFTTWIVPLTIRKLDDTSGIAYLETDEGPVVKGVKRHLGTIEESFREVTGRSYRVIIKKKEDYEEENKGRNPSRTYFDAEKTLNPRLSFENFVVGNSNKYAHAASFAVAESPAEAYNPLFLYGGSGLGKTHLMQAIAIHILNNNPGMNVLYVSSEQFTNELITALSENKTKQFKNKYRKTDVLLIDDIQFLEGKESTQEEFFHTFETLFQENKQIVISSDRPPNNLVKIDERLRSRFAWNMIADLQPADFETRVAILRKKAENAGIEWTQDVYNVCCLISEQVTDNIRELEGAFNRVVGMAQLIPGEEVNVEFAKRILNDIIKDNEKAVAPERIRSMVARHYKIKVADMDSKKRNAEITLPRQVAMYICREETDLSLPKIGKLFGGRHYSTVIHSHEKVQELMKNDETFSNEISKLMEELKKN</sequence>
<comment type="domain">
    <text evidence="8">Domain I is involved in oligomerization and binding regulators, domain II is flexibile and of varying length in different bacteria, domain III forms the AAA+ region, while domain IV binds dsDNA.</text>
</comment>
<dbReference type="InterPro" id="IPR013317">
    <property type="entry name" value="DnaA_dom"/>
</dbReference>
<name>A0A6A8M7W1_9FIRM</name>
<accession>A0A6A8M7W1</accession>
<evidence type="ECO:0000256" key="6">
    <source>
        <dbReference type="ARBA" id="ARBA00023121"/>
    </source>
</evidence>
<evidence type="ECO:0000256" key="7">
    <source>
        <dbReference type="ARBA" id="ARBA00023125"/>
    </source>
</evidence>
<dbReference type="RefSeq" id="WP_154572252.1">
    <property type="nucleotide sequence ID" value="NZ_JAXDSY010000036.1"/>
</dbReference>
<dbReference type="EMBL" id="VUNB01000003">
    <property type="protein sequence ID" value="MST68780.1"/>
    <property type="molecule type" value="Genomic_DNA"/>
</dbReference>
<evidence type="ECO:0000259" key="12">
    <source>
        <dbReference type="SMART" id="SM00382"/>
    </source>
</evidence>
<dbReference type="GO" id="GO:0006270">
    <property type="term" value="P:DNA replication initiation"/>
    <property type="evidence" value="ECO:0007669"/>
    <property type="project" value="UniProtKB-UniRule"/>
</dbReference>
<comment type="caution">
    <text evidence="14">The sequence shown here is derived from an EMBL/GenBank/DDBJ whole genome shotgun (WGS) entry which is preliminary data.</text>
</comment>
<evidence type="ECO:0000256" key="11">
    <source>
        <dbReference type="RuleBase" id="RU004227"/>
    </source>
</evidence>
<dbReference type="SUPFAM" id="SSF52540">
    <property type="entry name" value="P-loop containing nucleoside triphosphate hydrolases"/>
    <property type="match status" value="1"/>
</dbReference>
<feature type="domain" description="Chromosomal replication initiator DnaA C-terminal" evidence="13">
    <location>
        <begin position="351"/>
        <end position="420"/>
    </location>
</feature>
<dbReference type="InterPro" id="IPR001957">
    <property type="entry name" value="Chromosome_initiator_DnaA"/>
</dbReference>
<dbReference type="CDD" id="cd00009">
    <property type="entry name" value="AAA"/>
    <property type="match status" value="1"/>
</dbReference>
<organism evidence="14">
    <name type="scientific">Baileyella intestinalis</name>
    <dbReference type="NCBI Taxonomy" id="2606709"/>
    <lineage>
        <taxon>Bacteria</taxon>
        <taxon>Bacillati</taxon>
        <taxon>Bacillota</taxon>
        <taxon>Clostridia</taxon>
        <taxon>Peptostreptococcales</taxon>
        <taxon>Anaerovoracaceae</taxon>
        <taxon>Baileyella</taxon>
    </lineage>
</organism>
<gene>
    <name evidence="8 14" type="primary">dnaA</name>
    <name evidence="14" type="ORF">FYJ66_04140</name>
</gene>
<dbReference type="AlphaFoldDB" id="A0A6A8M7W1"/>
<dbReference type="InterPro" id="IPR003593">
    <property type="entry name" value="AAA+_ATPase"/>
</dbReference>
<keyword evidence="3 8" id="KW-0235">DNA replication</keyword>
<evidence type="ECO:0000256" key="8">
    <source>
        <dbReference type="HAMAP-Rule" id="MF_00377"/>
    </source>
</evidence>
<evidence type="ECO:0000256" key="4">
    <source>
        <dbReference type="ARBA" id="ARBA00022741"/>
    </source>
</evidence>
<dbReference type="GO" id="GO:0005524">
    <property type="term" value="F:ATP binding"/>
    <property type="evidence" value="ECO:0007669"/>
    <property type="project" value="UniProtKB-UniRule"/>
</dbReference>
<dbReference type="GO" id="GO:0005886">
    <property type="term" value="C:plasma membrane"/>
    <property type="evidence" value="ECO:0007669"/>
    <property type="project" value="TreeGrafter"/>
</dbReference>
<dbReference type="SMART" id="SM00382">
    <property type="entry name" value="AAA"/>
    <property type="match status" value="1"/>
</dbReference>
<dbReference type="InterPro" id="IPR010921">
    <property type="entry name" value="Trp_repressor/repl_initiator"/>
</dbReference>
<comment type="caution">
    <text evidence="8">Lacks conserved residue(s) required for the propagation of feature annotation.</text>
</comment>
<dbReference type="InterPro" id="IPR038454">
    <property type="entry name" value="DnaA_N_sf"/>
</dbReference>
<evidence type="ECO:0000256" key="10">
    <source>
        <dbReference type="RuleBase" id="RU000577"/>
    </source>
</evidence>
<dbReference type="GO" id="GO:0005737">
    <property type="term" value="C:cytoplasm"/>
    <property type="evidence" value="ECO:0007669"/>
    <property type="project" value="UniProtKB-SubCell"/>
</dbReference>
<evidence type="ECO:0000256" key="3">
    <source>
        <dbReference type="ARBA" id="ARBA00022705"/>
    </source>
</evidence>
<feature type="binding site" evidence="8">
    <location>
        <position position="151"/>
    </location>
    <ligand>
        <name>ATP</name>
        <dbReference type="ChEBI" id="CHEBI:30616"/>
    </ligand>
</feature>
<comment type="subunit">
    <text evidence="8">Oligomerizes as a right-handed, spiral filament on DNA at oriC.</text>
</comment>
<dbReference type="SMART" id="SM00760">
    <property type="entry name" value="Bac_DnaA_C"/>
    <property type="match status" value="1"/>
</dbReference>
<evidence type="ECO:0000256" key="2">
    <source>
        <dbReference type="ARBA" id="ARBA00022490"/>
    </source>
</evidence>
<evidence type="ECO:0000256" key="9">
    <source>
        <dbReference type="NCBIfam" id="TIGR00362"/>
    </source>
</evidence>
<keyword evidence="5 8" id="KW-0067">ATP-binding</keyword>
<keyword evidence="6 8" id="KW-0446">Lipid-binding</keyword>
<dbReference type="Gene3D" id="3.40.50.300">
    <property type="entry name" value="P-loop containing nucleotide triphosphate hydrolases"/>
    <property type="match status" value="1"/>
</dbReference>
<dbReference type="Gene3D" id="1.10.8.60">
    <property type="match status" value="1"/>
</dbReference>
<dbReference type="Gene3D" id="1.10.1750.10">
    <property type="match status" value="1"/>
</dbReference>
<feature type="binding site" evidence="8">
    <location>
        <position position="147"/>
    </location>
    <ligand>
        <name>ATP</name>
        <dbReference type="ChEBI" id="CHEBI:30616"/>
    </ligand>
</feature>
<evidence type="ECO:0000259" key="13">
    <source>
        <dbReference type="SMART" id="SM00760"/>
    </source>
</evidence>
<dbReference type="Pfam" id="PF08299">
    <property type="entry name" value="Bac_DnaA_C"/>
    <property type="match status" value="1"/>
</dbReference>
<keyword evidence="4 8" id="KW-0547">Nucleotide-binding</keyword>
<feature type="binding site" evidence="8">
    <location>
        <position position="150"/>
    </location>
    <ligand>
        <name>ATP</name>
        <dbReference type="ChEBI" id="CHEBI:30616"/>
    </ligand>
</feature>
<feature type="region of interest" description="Domain I, interacts with DnaA modulators" evidence="8">
    <location>
        <begin position="1"/>
        <end position="86"/>
    </location>
</feature>
<comment type="function">
    <text evidence="8 10">Plays an essential role in the initiation and regulation of chromosomal replication. ATP-DnaA binds to the origin of replication (oriC) to initiate formation of the DNA replication initiation complex once per cell cycle. Binds the DnaA box (a 9 base pair repeat at the origin) and separates the double-stranded (ds)DNA. Forms a right-handed helical filament on oriC DNA; dsDNA binds to the exterior of the filament while single-stranded (ss)DNA is stabiized in the filament's interior. The ATP-DnaA-oriC complex binds and stabilizes one strand of the AT-rich DNA unwinding element (DUE), permitting loading of DNA polymerase. After initiation quickly degrades to an ADP-DnaA complex that is not apt for DNA replication. Binds acidic phospholipids.</text>
</comment>
<reference evidence="14" key="1">
    <citation type="submission" date="2019-09" db="EMBL/GenBank/DDBJ databases">
        <title>In-depth cultivation of the pig gut microbiome towards novel bacterial diversity and tailored functional studies.</title>
        <authorList>
            <person name="Wylensek D."/>
            <person name="Hitch T.C.A."/>
            <person name="Clavel T."/>
        </authorList>
    </citation>
    <scope>NUCLEOTIDE SEQUENCE</scope>
    <source>
        <strain evidence="14">RF-744-FAT-WT-3</strain>
    </source>
</reference>
<dbReference type="SUPFAM" id="SSF48295">
    <property type="entry name" value="TrpR-like"/>
    <property type="match status" value="1"/>
</dbReference>
<feature type="region of interest" description="Domain IV, binds dsDNA" evidence="8">
    <location>
        <begin position="323"/>
        <end position="444"/>
    </location>
</feature>
<dbReference type="CDD" id="cd06571">
    <property type="entry name" value="Bac_DnaA_C"/>
    <property type="match status" value="1"/>
</dbReference>
<keyword evidence="7 8" id="KW-0238">DNA-binding</keyword>
<dbReference type="InterPro" id="IPR020591">
    <property type="entry name" value="Chromosome_initiator_DnaA-like"/>
</dbReference>
<evidence type="ECO:0000313" key="14">
    <source>
        <dbReference type="EMBL" id="MST68780.1"/>
    </source>
</evidence>
<dbReference type="FunFam" id="3.40.50.300:FF:000668">
    <property type="entry name" value="Chromosomal replication initiator protein DnaA"/>
    <property type="match status" value="1"/>
</dbReference>
<dbReference type="GO" id="GO:0003688">
    <property type="term" value="F:DNA replication origin binding"/>
    <property type="evidence" value="ECO:0007669"/>
    <property type="project" value="UniProtKB-UniRule"/>
</dbReference>
<comment type="similarity">
    <text evidence="1 8 11">Belongs to the DnaA family.</text>
</comment>
<comment type="subcellular location">
    <subcellularLocation>
        <location evidence="8">Cytoplasm</location>
    </subcellularLocation>
</comment>
<dbReference type="HAMAP" id="MF_00377">
    <property type="entry name" value="DnaA_bact"/>
    <property type="match status" value="1"/>
</dbReference>
<feature type="binding site" evidence="8">
    <location>
        <position position="149"/>
    </location>
    <ligand>
        <name>ATP</name>
        <dbReference type="ChEBI" id="CHEBI:30616"/>
    </ligand>
</feature>
<protein>
    <recommendedName>
        <fullName evidence="8 9">Chromosomal replication initiator protein DnaA</fullName>
    </recommendedName>
</protein>
<dbReference type="NCBIfam" id="TIGR00362">
    <property type="entry name" value="DnaA"/>
    <property type="match status" value="1"/>
</dbReference>
<evidence type="ECO:0000256" key="5">
    <source>
        <dbReference type="ARBA" id="ARBA00022840"/>
    </source>
</evidence>
<dbReference type="Gene3D" id="3.30.300.180">
    <property type="match status" value="1"/>
</dbReference>
<keyword evidence="2 8" id="KW-0963">Cytoplasm</keyword>
<dbReference type="PANTHER" id="PTHR30050">
    <property type="entry name" value="CHROMOSOMAL REPLICATION INITIATOR PROTEIN DNAA"/>
    <property type="match status" value="1"/>
</dbReference>
<dbReference type="InterPro" id="IPR027417">
    <property type="entry name" value="P-loop_NTPase"/>
</dbReference>
<dbReference type="PRINTS" id="PR00051">
    <property type="entry name" value="DNAA"/>
</dbReference>
<dbReference type="GO" id="GO:0008289">
    <property type="term" value="F:lipid binding"/>
    <property type="evidence" value="ECO:0007669"/>
    <property type="project" value="UniProtKB-KW"/>
</dbReference>
<dbReference type="PANTHER" id="PTHR30050:SF2">
    <property type="entry name" value="CHROMOSOMAL REPLICATION INITIATOR PROTEIN DNAA"/>
    <property type="match status" value="1"/>
</dbReference>
<dbReference type="GO" id="GO:0006275">
    <property type="term" value="P:regulation of DNA replication"/>
    <property type="evidence" value="ECO:0007669"/>
    <property type="project" value="UniProtKB-UniRule"/>
</dbReference>
<feature type="domain" description="AAA+ ATPase" evidence="12">
    <location>
        <begin position="136"/>
        <end position="266"/>
    </location>
</feature>
<dbReference type="Pfam" id="PF00308">
    <property type="entry name" value="Bac_DnaA"/>
    <property type="match status" value="1"/>
</dbReference>
<evidence type="ECO:0000256" key="1">
    <source>
        <dbReference type="ARBA" id="ARBA00006583"/>
    </source>
</evidence>